<proteinExistence type="predicted"/>
<dbReference type="AlphaFoldDB" id="G4SYH6"/>
<dbReference type="InterPro" id="IPR053724">
    <property type="entry name" value="OMP_A26_sf"/>
</dbReference>
<organism evidence="2 3">
    <name type="scientific">Methylotuvimicrobium alcaliphilum (strain DSM 19304 / NCIMB 14124 / VKM B-2133 / 20Z)</name>
    <name type="common">Methylomicrobium alcaliphilum</name>
    <dbReference type="NCBI Taxonomy" id="1091494"/>
    <lineage>
        <taxon>Bacteria</taxon>
        <taxon>Pseudomonadati</taxon>
        <taxon>Pseudomonadota</taxon>
        <taxon>Gammaproteobacteria</taxon>
        <taxon>Methylococcales</taxon>
        <taxon>Methylococcaceae</taxon>
        <taxon>Methylotuvimicrobium</taxon>
    </lineage>
</organism>
<dbReference type="KEGG" id="mah:MEALZ_0479"/>
<evidence type="ECO:0000313" key="3">
    <source>
        <dbReference type="Proteomes" id="UP000008315"/>
    </source>
</evidence>
<gene>
    <name evidence="2" type="ordered locus">MEALZ_0479</name>
</gene>
<dbReference type="InterPro" id="IPR035163">
    <property type="entry name" value="Pom"/>
</dbReference>
<dbReference type="SUPFAM" id="SSF103515">
    <property type="entry name" value="Autotransporter"/>
    <property type="match status" value="1"/>
</dbReference>
<dbReference type="Pfam" id="PF17251">
    <property type="entry name" value="Pom"/>
    <property type="match status" value="1"/>
</dbReference>
<dbReference type="Gene3D" id="2.40.128.90">
    <property type="entry name" value="OMPT-like"/>
    <property type="match status" value="1"/>
</dbReference>
<dbReference type="HOGENOM" id="CLU_663582_0_0_6"/>
<sequence>MHKITSRNSQICGGSVTRLTGRRDYILVGLTASVPAADTCQASHRTPFLHLKKLFHARSLIVTGPDNIRRSLLEKRCRFLALVGLVSVSAWGQVPELNMHVFETPPAPISVTNITAGLDQDEMTSFQMVIFDPEAEAETLDEYPRHRRQVVDDFSVLVAGDIGYQRESLAWSVASADGAIDPITRVEWQDLDTWKLKGRMDIVSPSGITLRGDAGYAWVLNGSGQEAGFDGAPNSQNAGDGYSWDVSVGLGYRLQVGDTESVAFAATPLAGYAWRRQRYVMQGVEENRYAASWQGPWVGLDTSLTWLDYHQLFVSAQYHWADYEASGDWRQLADVRHPDSFEHEADATGYLGSLGYRYMRPEGWGLSLSFDYQKWQGDPGQERFYFANGEVVESRFKDLSRESVGVNLGINLQF</sequence>
<dbReference type="Proteomes" id="UP000008315">
    <property type="component" value="Chromosome"/>
</dbReference>
<accession>G4SYH6</accession>
<dbReference type="InterPro" id="IPR036709">
    <property type="entry name" value="Autotransporte_beta_dom_sf"/>
</dbReference>
<keyword evidence="3" id="KW-1185">Reference proteome</keyword>
<name>G4SYH6_META2</name>
<reference evidence="2" key="1">
    <citation type="submission" date="2011-10" db="EMBL/GenBank/DDBJ databases">
        <authorList>
            <person name="Genoscope - CEA"/>
        </authorList>
    </citation>
    <scope>NUCLEOTIDE SEQUENCE</scope>
    <source>
        <strain evidence="2">20Z</strain>
    </source>
</reference>
<dbReference type="PATRIC" id="fig|271065.3.peg.494"/>
<protein>
    <recommendedName>
        <fullName evidence="1">Protochlamydia outer membrane protein domain-containing protein</fullName>
    </recommendedName>
</protein>
<evidence type="ECO:0000259" key="1">
    <source>
        <dbReference type="Pfam" id="PF17251"/>
    </source>
</evidence>
<evidence type="ECO:0000313" key="2">
    <source>
        <dbReference type="EMBL" id="CCE22177.1"/>
    </source>
</evidence>
<reference evidence="2" key="2">
    <citation type="journal article" date="2012" name="J. Bacteriol.">
        <title>Genome sequence of the haloalkaliphilic methanotrophic bacterium Methylomicrobium alcaliphilum 20Z.</title>
        <authorList>
            <person name="Vuilleumier S."/>
            <person name="Khmelenina V.N."/>
            <person name="Bringel F."/>
            <person name="Reshetnikov A.S."/>
            <person name="Lajus A."/>
            <person name="Mangenot S."/>
            <person name="Rouy Z."/>
            <person name="Op den Camp H.J."/>
            <person name="Jetten M.S."/>
            <person name="Dispirito A.A."/>
            <person name="Dunfield P."/>
            <person name="Klotz M.G."/>
            <person name="Semrau J.D."/>
            <person name="Stein L.Y."/>
            <person name="Barbe V."/>
            <person name="Medigue C."/>
            <person name="Trotsenko Y.A."/>
            <person name="Kalyuzhnaya M.G."/>
        </authorList>
    </citation>
    <scope>NUCLEOTIDE SEQUENCE</scope>
    <source>
        <strain evidence="2">20Z</strain>
    </source>
</reference>
<feature type="domain" description="Protochlamydia outer membrane protein" evidence="1">
    <location>
        <begin position="162"/>
        <end position="414"/>
    </location>
</feature>
<dbReference type="EMBL" id="FO082060">
    <property type="protein sequence ID" value="CCE22177.1"/>
    <property type="molecule type" value="Genomic_DNA"/>
</dbReference>